<evidence type="ECO:0000256" key="2">
    <source>
        <dbReference type="ARBA" id="ARBA00023015"/>
    </source>
</evidence>
<evidence type="ECO:0000259" key="12">
    <source>
        <dbReference type="PROSITE" id="PS50071"/>
    </source>
</evidence>
<dbReference type="PANTHER" id="PTHR24326">
    <property type="entry name" value="HOMEOBOX-LEUCINE ZIPPER PROTEIN"/>
    <property type="match status" value="1"/>
</dbReference>
<dbReference type="InterPro" id="IPR045224">
    <property type="entry name" value="HDZip_class_I_plant"/>
</dbReference>
<dbReference type="GO" id="GO:0003677">
    <property type="term" value="F:DNA binding"/>
    <property type="evidence" value="ECO:0007669"/>
    <property type="project" value="UniProtKB-UniRule"/>
</dbReference>
<evidence type="ECO:0000256" key="6">
    <source>
        <dbReference type="ARBA" id="ARBA00023242"/>
    </source>
</evidence>
<keyword evidence="11" id="KW-0175">Coiled coil</keyword>
<sequence length="216" mass="25005">MEWSGTSNVENMNVAFMPVPRLESNSSNSLHSFNYDSYAAGDWYTPALTQATPVICVPESENTSCPSNNDEMMNRKKKQKLTKEQLGSLEQSFQEDIKLCPDRKLKLSKELRLQPRQIAVWFQNRRARWKVKDLEESYDSLRQEYDVVSRENQMLHDEVVKLRGIILKDHLMKMQSTLNNNQMEGGSQSYGADQYSNPMFVASTSLPPIAQQRYPW</sequence>
<dbReference type="SUPFAM" id="SSF46689">
    <property type="entry name" value="Homeodomain-like"/>
    <property type="match status" value="1"/>
</dbReference>
<dbReference type="Proteomes" id="UP001642260">
    <property type="component" value="Unassembled WGS sequence"/>
</dbReference>
<protein>
    <recommendedName>
        <fullName evidence="10">Homeobox-leucine zipper protein</fullName>
    </recommendedName>
    <alternativeName>
        <fullName evidence="10">HD-ZIP protein</fullName>
    </alternativeName>
    <alternativeName>
        <fullName evidence="10">Homeodomain transcription factor</fullName>
    </alternativeName>
</protein>
<evidence type="ECO:0000256" key="4">
    <source>
        <dbReference type="ARBA" id="ARBA00023155"/>
    </source>
</evidence>
<keyword evidence="6 8" id="KW-0539">Nucleus</keyword>
<dbReference type="PROSITE" id="PS00027">
    <property type="entry name" value="HOMEOBOX_1"/>
    <property type="match status" value="1"/>
</dbReference>
<evidence type="ECO:0000256" key="8">
    <source>
        <dbReference type="PROSITE-ProRule" id="PRU00108"/>
    </source>
</evidence>
<evidence type="ECO:0000256" key="9">
    <source>
        <dbReference type="RuleBase" id="RU000682"/>
    </source>
</evidence>
<evidence type="ECO:0000256" key="11">
    <source>
        <dbReference type="SAM" id="Coils"/>
    </source>
</evidence>
<dbReference type="Pfam" id="PF00046">
    <property type="entry name" value="Homeodomain"/>
    <property type="match status" value="1"/>
</dbReference>
<keyword evidence="2 10" id="KW-0805">Transcription regulation</keyword>
<keyword evidence="5 10" id="KW-0804">Transcription</keyword>
<dbReference type="InterPro" id="IPR009057">
    <property type="entry name" value="Homeodomain-like_sf"/>
</dbReference>
<name>A0ABC8JJM9_ERUVS</name>
<dbReference type="PROSITE" id="PS50071">
    <property type="entry name" value="HOMEOBOX_2"/>
    <property type="match status" value="1"/>
</dbReference>
<dbReference type="GO" id="GO:0005634">
    <property type="term" value="C:nucleus"/>
    <property type="evidence" value="ECO:0007669"/>
    <property type="project" value="UniProtKB-SubCell"/>
</dbReference>
<proteinExistence type="inferred from homology"/>
<dbReference type="AlphaFoldDB" id="A0ABC8JJM9"/>
<dbReference type="EMBL" id="CAKOAT010113266">
    <property type="protein sequence ID" value="CAH8330307.1"/>
    <property type="molecule type" value="Genomic_DNA"/>
</dbReference>
<dbReference type="Gene3D" id="1.10.10.60">
    <property type="entry name" value="Homeodomain-like"/>
    <property type="match status" value="1"/>
</dbReference>
<evidence type="ECO:0000256" key="1">
    <source>
        <dbReference type="ARBA" id="ARBA00004123"/>
    </source>
</evidence>
<comment type="function">
    <text evidence="10">Transcription factor.</text>
</comment>
<evidence type="ECO:0000256" key="3">
    <source>
        <dbReference type="ARBA" id="ARBA00023125"/>
    </source>
</evidence>
<gene>
    <name evidence="13" type="ORF">ERUC_LOCUS11987</name>
</gene>
<feature type="coiled-coil region" evidence="11">
    <location>
        <begin position="124"/>
        <end position="158"/>
    </location>
</feature>
<dbReference type="SMART" id="SM00389">
    <property type="entry name" value="HOX"/>
    <property type="match status" value="1"/>
</dbReference>
<keyword evidence="3 8" id="KW-0238">DNA-binding</keyword>
<dbReference type="InterPro" id="IPR017970">
    <property type="entry name" value="Homeobox_CS"/>
</dbReference>
<keyword evidence="14" id="KW-1185">Reference proteome</keyword>
<comment type="similarity">
    <text evidence="7 10">Belongs to the HD-ZIP homeobox family. Class I subfamily.</text>
</comment>
<comment type="caution">
    <text evidence="13">The sequence shown here is derived from an EMBL/GenBank/DDBJ whole genome shotgun (WGS) entry which is preliminary data.</text>
</comment>
<feature type="DNA-binding region" description="Homeobox" evidence="8">
    <location>
        <begin position="74"/>
        <end position="133"/>
    </location>
</feature>
<evidence type="ECO:0000256" key="10">
    <source>
        <dbReference type="RuleBase" id="RU369038"/>
    </source>
</evidence>
<feature type="domain" description="Homeobox" evidence="12">
    <location>
        <begin position="72"/>
        <end position="132"/>
    </location>
</feature>
<organism evidence="13 14">
    <name type="scientific">Eruca vesicaria subsp. sativa</name>
    <name type="common">Garden rocket</name>
    <name type="synonym">Eruca sativa</name>
    <dbReference type="NCBI Taxonomy" id="29727"/>
    <lineage>
        <taxon>Eukaryota</taxon>
        <taxon>Viridiplantae</taxon>
        <taxon>Streptophyta</taxon>
        <taxon>Embryophyta</taxon>
        <taxon>Tracheophyta</taxon>
        <taxon>Spermatophyta</taxon>
        <taxon>Magnoliopsida</taxon>
        <taxon>eudicotyledons</taxon>
        <taxon>Gunneridae</taxon>
        <taxon>Pentapetalae</taxon>
        <taxon>rosids</taxon>
        <taxon>malvids</taxon>
        <taxon>Brassicales</taxon>
        <taxon>Brassicaceae</taxon>
        <taxon>Brassiceae</taxon>
        <taxon>Eruca</taxon>
    </lineage>
</organism>
<keyword evidence="4 8" id="KW-0371">Homeobox</keyword>
<accession>A0ABC8JJM9</accession>
<dbReference type="InterPro" id="IPR001356">
    <property type="entry name" value="HD"/>
</dbReference>
<dbReference type="CDD" id="cd00086">
    <property type="entry name" value="homeodomain"/>
    <property type="match status" value="1"/>
</dbReference>
<evidence type="ECO:0000313" key="13">
    <source>
        <dbReference type="EMBL" id="CAH8330307.1"/>
    </source>
</evidence>
<evidence type="ECO:0000313" key="14">
    <source>
        <dbReference type="Proteomes" id="UP001642260"/>
    </source>
</evidence>
<dbReference type="PANTHER" id="PTHR24326:SF591">
    <property type="entry name" value="HOMEOBOX-LEUCINE ZIPPER PROTEIN ATHB-51-RELATED"/>
    <property type="match status" value="1"/>
</dbReference>
<evidence type="ECO:0000256" key="7">
    <source>
        <dbReference type="ARBA" id="ARBA00025748"/>
    </source>
</evidence>
<reference evidence="13 14" key="1">
    <citation type="submission" date="2022-03" db="EMBL/GenBank/DDBJ databases">
        <authorList>
            <person name="Macdonald S."/>
            <person name="Ahmed S."/>
            <person name="Newling K."/>
        </authorList>
    </citation>
    <scope>NUCLEOTIDE SEQUENCE [LARGE SCALE GENOMIC DNA]</scope>
</reference>
<evidence type="ECO:0000256" key="5">
    <source>
        <dbReference type="ARBA" id="ARBA00023163"/>
    </source>
</evidence>
<comment type="subcellular location">
    <subcellularLocation>
        <location evidence="1 8 9">Nucleus</location>
    </subcellularLocation>
</comment>
<dbReference type="GO" id="GO:0000981">
    <property type="term" value="F:DNA-binding transcription factor activity, RNA polymerase II-specific"/>
    <property type="evidence" value="ECO:0007669"/>
    <property type="project" value="UniProtKB-UniRule"/>
</dbReference>